<comment type="caution">
    <text evidence="2">The sequence shown here is derived from an EMBL/GenBank/DDBJ whole genome shotgun (WGS) entry which is preliminary data.</text>
</comment>
<sequence>MSDCLRLRDVELWYDEQGSGRPVTLLHGNFSDARDFAGNLDTLASSARLLLPERRGHGHTADVVGPITVADLVTDTIEFIERVAGGPSAVVGYSTGACVALCVAVRRPDLVSELVLISGAFDTAAYVVQPDPDGRWPRQVVDAYGDVSPDGRDHFPVVARKTALAFLEGLQLNAGDVARIACPTLVISADDDLVPLEHTLELYRALPDGDLAVVPGSSHLLLLEHPELCTRLVGDFLFGRRGARLMPVAR</sequence>
<dbReference type="PANTHER" id="PTHR43798">
    <property type="entry name" value="MONOACYLGLYCEROL LIPASE"/>
    <property type="match status" value="1"/>
</dbReference>
<reference evidence="2 3" key="1">
    <citation type="journal article" date="2019" name="Int. J. Syst. Evol. Microbiol.">
        <title>The Global Catalogue of Microorganisms (GCM) 10K type strain sequencing project: providing services to taxonomists for standard genome sequencing and annotation.</title>
        <authorList>
            <consortium name="The Broad Institute Genomics Platform"/>
            <consortium name="The Broad Institute Genome Sequencing Center for Infectious Disease"/>
            <person name="Wu L."/>
            <person name="Ma J."/>
        </authorList>
    </citation>
    <scope>NUCLEOTIDE SEQUENCE [LARGE SCALE GENOMIC DNA]</scope>
    <source>
        <strain evidence="2 3">JCM 14323</strain>
    </source>
</reference>
<dbReference type="RefSeq" id="WP_157428071.1">
    <property type="nucleotide sequence ID" value="NZ_BAAANK010000002.1"/>
</dbReference>
<dbReference type="InterPro" id="IPR029058">
    <property type="entry name" value="AB_hydrolase_fold"/>
</dbReference>
<keyword evidence="3" id="KW-1185">Reference proteome</keyword>
<protein>
    <submittedName>
        <fullName evidence="2">Alpha/beta hydrolase</fullName>
    </submittedName>
</protein>
<keyword evidence="2" id="KW-0378">Hydrolase</keyword>
<evidence type="ECO:0000313" key="2">
    <source>
        <dbReference type="EMBL" id="GAA1826852.1"/>
    </source>
</evidence>
<accession>A0ABN2MGU9</accession>
<dbReference type="PRINTS" id="PR00111">
    <property type="entry name" value="ABHYDROLASE"/>
</dbReference>
<feature type="domain" description="AB hydrolase-1" evidence="1">
    <location>
        <begin position="25"/>
        <end position="228"/>
    </location>
</feature>
<dbReference type="EMBL" id="BAAANK010000002">
    <property type="protein sequence ID" value="GAA1826852.1"/>
    <property type="molecule type" value="Genomic_DNA"/>
</dbReference>
<dbReference type="SUPFAM" id="SSF53474">
    <property type="entry name" value="alpha/beta-Hydrolases"/>
    <property type="match status" value="1"/>
</dbReference>
<gene>
    <name evidence="2" type="ORF">GCM10009750_07880</name>
</gene>
<dbReference type="InterPro" id="IPR000073">
    <property type="entry name" value="AB_hydrolase_1"/>
</dbReference>
<evidence type="ECO:0000313" key="3">
    <source>
        <dbReference type="Proteomes" id="UP001501746"/>
    </source>
</evidence>
<dbReference type="Gene3D" id="3.40.50.1820">
    <property type="entry name" value="alpha/beta hydrolase"/>
    <property type="match status" value="1"/>
</dbReference>
<proteinExistence type="predicted"/>
<organism evidence="2 3">
    <name type="scientific">Agromyces salentinus</name>
    <dbReference type="NCBI Taxonomy" id="269421"/>
    <lineage>
        <taxon>Bacteria</taxon>
        <taxon>Bacillati</taxon>
        <taxon>Actinomycetota</taxon>
        <taxon>Actinomycetes</taxon>
        <taxon>Micrococcales</taxon>
        <taxon>Microbacteriaceae</taxon>
        <taxon>Agromyces</taxon>
    </lineage>
</organism>
<name>A0ABN2MGU9_9MICO</name>
<dbReference type="InterPro" id="IPR050266">
    <property type="entry name" value="AB_hydrolase_sf"/>
</dbReference>
<evidence type="ECO:0000259" key="1">
    <source>
        <dbReference type="Pfam" id="PF12697"/>
    </source>
</evidence>
<dbReference type="GO" id="GO:0016787">
    <property type="term" value="F:hydrolase activity"/>
    <property type="evidence" value="ECO:0007669"/>
    <property type="project" value="UniProtKB-KW"/>
</dbReference>
<dbReference type="Proteomes" id="UP001501746">
    <property type="component" value="Unassembled WGS sequence"/>
</dbReference>
<dbReference type="Pfam" id="PF12697">
    <property type="entry name" value="Abhydrolase_6"/>
    <property type="match status" value="1"/>
</dbReference>